<feature type="transmembrane region" description="Helical" evidence="1">
    <location>
        <begin position="147"/>
        <end position="171"/>
    </location>
</feature>
<dbReference type="Pfam" id="PF03707">
    <property type="entry name" value="MHYT"/>
    <property type="match status" value="2"/>
</dbReference>
<dbReference type="Pfam" id="PF00990">
    <property type="entry name" value="GGDEF"/>
    <property type="match status" value="1"/>
</dbReference>
<feature type="transmembrane region" description="Helical" evidence="1">
    <location>
        <begin position="120"/>
        <end position="141"/>
    </location>
</feature>
<feature type="coiled-coil region" evidence="2">
    <location>
        <begin position="534"/>
        <end position="561"/>
    </location>
</feature>
<dbReference type="InterPro" id="IPR052155">
    <property type="entry name" value="Biofilm_reg_signaling"/>
</dbReference>
<dbReference type="KEGG" id="cmb:CSW64_20935"/>
<organism evidence="6 7">
    <name type="scientific">Caulobacter mirabilis</name>
    <dbReference type="NCBI Taxonomy" id="69666"/>
    <lineage>
        <taxon>Bacteria</taxon>
        <taxon>Pseudomonadati</taxon>
        <taxon>Pseudomonadota</taxon>
        <taxon>Alphaproteobacteria</taxon>
        <taxon>Caulobacterales</taxon>
        <taxon>Caulobacteraceae</taxon>
        <taxon>Caulobacter</taxon>
    </lineage>
</organism>
<dbReference type="InterPro" id="IPR005330">
    <property type="entry name" value="MHYT_dom"/>
</dbReference>
<dbReference type="Gene3D" id="3.30.450.20">
    <property type="entry name" value="PAS domain"/>
    <property type="match status" value="1"/>
</dbReference>
<dbReference type="SMART" id="SM00091">
    <property type="entry name" value="PAS"/>
    <property type="match status" value="1"/>
</dbReference>
<dbReference type="PROSITE" id="PS50883">
    <property type="entry name" value="EAL"/>
    <property type="match status" value="1"/>
</dbReference>
<dbReference type="InterPro" id="IPR000160">
    <property type="entry name" value="GGDEF_dom"/>
</dbReference>
<feature type="domain" description="GGDEF" evidence="4">
    <location>
        <begin position="403"/>
        <end position="539"/>
    </location>
</feature>
<dbReference type="Pfam" id="PF00563">
    <property type="entry name" value="EAL"/>
    <property type="match status" value="1"/>
</dbReference>
<dbReference type="SUPFAM" id="SSF141868">
    <property type="entry name" value="EAL domain-like"/>
    <property type="match status" value="1"/>
</dbReference>
<feature type="domain" description="MHYT" evidence="5">
    <location>
        <begin position="17"/>
        <end position="206"/>
    </location>
</feature>
<evidence type="ECO:0000313" key="6">
    <source>
        <dbReference type="EMBL" id="ATQ44675.1"/>
    </source>
</evidence>
<keyword evidence="2" id="KW-0175">Coiled coil</keyword>
<evidence type="ECO:0000313" key="7">
    <source>
        <dbReference type="Proteomes" id="UP000228945"/>
    </source>
</evidence>
<dbReference type="GO" id="GO:0016020">
    <property type="term" value="C:membrane"/>
    <property type="evidence" value="ECO:0007669"/>
    <property type="project" value="UniProtKB-UniRule"/>
</dbReference>
<dbReference type="CDD" id="cd01949">
    <property type="entry name" value="GGDEF"/>
    <property type="match status" value="1"/>
</dbReference>
<dbReference type="AlphaFoldDB" id="A0A2D2B338"/>
<gene>
    <name evidence="6" type="ORF">CSW64_20935</name>
</gene>
<dbReference type="InterPro" id="IPR029787">
    <property type="entry name" value="Nucleotide_cyclase"/>
</dbReference>
<keyword evidence="1" id="KW-1133">Transmembrane helix</keyword>
<dbReference type="Pfam" id="PF13188">
    <property type="entry name" value="PAS_8"/>
    <property type="match status" value="1"/>
</dbReference>
<reference evidence="6 7" key="1">
    <citation type="submission" date="2017-10" db="EMBL/GenBank/DDBJ databases">
        <title>Genome sequence of Caulobacter mirabilis FWC38.</title>
        <authorList>
            <person name="Fiebig A."/>
            <person name="Crosson S."/>
        </authorList>
    </citation>
    <scope>NUCLEOTIDE SEQUENCE [LARGE SCALE GENOMIC DNA]</scope>
    <source>
        <strain evidence="6 7">FWC 38</strain>
    </source>
</reference>
<dbReference type="SUPFAM" id="SSF55073">
    <property type="entry name" value="Nucleotide cyclase"/>
    <property type="match status" value="1"/>
</dbReference>
<sequence>MGSGGVFKVISCLVNEHDYGMVLVAGLVCLCASLTAFRLYSRMNGARGLPRGAWLLFTALVAGSGVWATHFLAMLAYDPGLKTGYSPTGTIMSLMIAVLFMGAGFFAATATRESDRANQMAGGLLLGLGIGAMHYTGMSSFVTQGHIVWETATIGASVAIGVVGSAVALIVAGDARKFSSQVVGALILTLSVCSLHFTGMGAITIIPDAGVMVPEQMFSGGLMILAVTSITGLIVLAGLGAVLIESQTSRSALERIRTLANAAYEGIVVVQRGVIKDANAAFCDLAGAKLDDLVGQPLMDGMLTLDDACEIVEGAERREGRMQPLDGGKSIPVEIFARLMDDGARAETEDLTVLAVRDLRERRSAEEKIRYLAEHDGLTGLPNRNALQARLAGVLDRVGASGESLAVICVDLDHFKEANDLHGHLAGDAVLVEAARRLQDSVVAPSFAARLGGDEFVVVQVTDADQDQATAAAELAGGLLESLRESVMYEGQELAMAASLGVSLYPDDGRTGEALLANADMALYRAKENGRGAYRFFKREMDETIRERRNLARELRQAIVDEDLVVHYQPQARASDSQICGFEALVRWKHPTRGMIPPLDFIPLAEETGLIIPLGEWVLRKSCEEAAGWDRPLSIAVNLSPLQLNQANLPTIVHEILIQTGLSPARLELEVTESALFKDYQRALDNLRRLKAMGVRIAMDDFGTGFSSLSTLQSFPFDKIKVDKSFVENIHRDERATVIVKAVLGLGRSLDIPVVAEGVETPEQLEFLRGEDCAEVQGYAIGRPAPADTLSAWTCGVVEAVEAAEKPATAKRRSRKAA</sequence>
<evidence type="ECO:0000259" key="5">
    <source>
        <dbReference type="PROSITE" id="PS50924"/>
    </source>
</evidence>
<evidence type="ECO:0000256" key="1">
    <source>
        <dbReference type="PROSITE-ProRule" id="PRU00244"/>
    </source>
</evidence>
<dbReference type="CDD" id="cd00130">
    <property type="entry name" value="PAS"/>
    <property type="match status" value="1"/>
</dbReference>
<dbReference type="RefSeq" id="WP_099623923.1">
    <property type="nucleotide sequence ID" value="NZ_CP024201.1"/>
</dbReference>
<keyword evidence="1" id="KW-0472">Membrane</keyword>
<dbReference type="PROSITE" id="PS50887">
    <property type="entry name" value="GGDEF"/>
    <property type="match status" value="1"/>
</dbReference>
<dbReference type="Gene3D" id="3.30.70.270">
    <property type="match status" value="1"/>
</dbReference>
<evidence type="ECO:0000256" key="2">
    <source>
        <dbReference type="SAM" id="Coils"/>
    </source>
</evidence>
<dbReference type="InterPro" id="IPR000014">
    <property type="entry name" value="PAS"/>
</dbReference>
<dbReference type="InterPro" id="IPR043128">
    <property type="entry name" value="Rev_trsase/Diguanyl_cyclase"/>
</dbReference>
<dbReference type="InterPro" id="IPR035965">
    <property type="entry name" value="PAS-like_dom_sf"/>
</dbReference>
<dbReference type="PANTHER" id="PTHR44757:SF2">
    <property type="entry name" value="BIOFILM ARCHITECTURE MAINTENANCE PROTEIN MBAA"/>
    <property type="match status" value="1"/>
</dbReference>
<feature type="transmembrane region" description="Helical" evidence="1">
    <location>
        <begin position="52"/>
        <end position="77"/>
    </location>
</feature>
<dbReference type="NCBIfam" id="TIGR00229">
    <property type="entry name" value="sensory_box"/>
    <property type="match status" value="1"/>
</dbReference>
<proteinExistence type="predicted"/>
<dbReference type="SMART" id="SM00052">
    <property type="entry name" value="EAL"/>
    <property type="match status" value="1"/>
</dbReference>
<dbReference type="OrthoDB" id="7167813at2"/>
<feature type="transmembrane region" description="Helical" evidence="1">
    <location>
        <begin position="20"/>
        <end position="40"/>
    </location>
</feature>
<feature type="transmembrane region" description="Helical" evidence="1">
    <location>
        <begin position="183"/>
        <end position="206"/>
    </location>
</feature>
<dbReference type="EMBL" id="CP024201">
    <property type="protein sequence ID" value="ATQ44675.1"/>
    <property type="molecule type" value="Genomic_DNA"/>
</dbReference>
<evidence type="ECO:0000259" key="3">
    <source>
        <dbReference type="PROSITE" id="PS50883"/>
    </source>
</evidence>
<dbReference type="PANTHER" id="PTHR44757">
    <property type="entry name" value="DIGUANYLATE CYCLASE DGCP"/>
    <property type="match status" value="1"/>
</dbReference>
<dbReference type="PROSITE" id="PS50924">
    <property type="entry name" value="MHYT"/>
    <property type="match status" value="1"/>
</dbReference>
<dbReference type="InterPro" id="IPR001633">
    <property type="entry name" value="EAL_dom"/>
</dbReference>
<dbReference type="FunFam" id="3.20.20.450:FF:000001">
    <property type="entry name" value="Cyclic di-GMP phosphodiesterase yahA"/>
    <property type="match status" value="1"/>
</dbReference>
<protein>
    <submittedName>
        <fullName evidence="6">Bifunctional diguanylate cyclase/phosphodiesterase</fullName>
    </submittedName>
</protein>
<feature type="transmembrane region" description="Helical" evidence="1">
    <location>
        <begin position="218"/>
        <end position="244"/>
    </location>
</feature>
<dbReference type="InterPro" id="IPR035919">
    <property type="entry name" value="EAL_sf"/>
</dbReference>
<dbReference type="SUPFAM" id="SSF55785">
    <property type="entry name" value="PYP-like sensor domain (PAS domain)"/>
    <property type="match status" value="1"/>
</dbReference>
<dbReference type="Proteomes" id="UP000228945">
    <property type="component" value="Chromosome"/>
</dbReference>
<dbReference type="CDD" id="cd01948">
    <property type="entry name" value="EAL"/>
    <property type="match status" value="1"/>
</dbReference>
<accession>A0A2D2B338</accession>
<keyword evidence="1" id="KW-0812">Transmembrane</keyword>
<feature type="domain" description="EAL" evidence="3">
    <location>
        <begin position="548"/>
        <end position="798"/>
    </location>
</feature>
<dbReference type="SMART" id="SM00267">
    <property type="entry name" value="GGDEF"/>
    <property type="match status" value="1"/>
</dbReference>
<feature type="transmembrane region" description="Helical" evidence="1">
    <location>
        <begin position="89"/>
        <end position="108"/>
    </location>
</feature>
<dbReference type="Gene3D" id="3.20.20.450">
    <property type="entry name" value="EAL domain"/>
    <property type="match status" value="1"/>
</dbReference>
<dbReference type="NCBIfam" id="TIGR00254">
    <property type="entry name" value="GGDEF"/>
    <property type="match status" value="1"/>
</dbReference>
<keyword evidence="7" id="KW-1185">Reference proteome</keyword>
<name>A0A2D2B338_9CAUL</name>
<evidence type="ECO:0000259" key="4">
    <source>
        <dbReference type="PROSITE" id="PS50887"/>
    </source>
</evidence>